<dbReference type="GO" id="GO:0016020">
    <property type="term" value="C:membrane"/>
    <property type="evidence" value="ECO:0007669"/>
    <property type="project" value="UniProtKB-SubCell"/>
</dbReference>
<dbReference type="PANTHER" id="PTHR26451">
    <property type="entry name" value="G_PROTEIN_RECEP_F1_2 DOMAIN-CONTAINING PROTEIN"/>
    <property type="match status" value="1"/>
</dbReference>
<dbReference type="EMBL" id="JBHFQA010000008">
    <property type="protein sequence ID" value="KAL2095319.1"/>
    <property type="molecule type" value="Genomic_DNA"/>
</dbReference>
<protein>
    <recommendedName>
        <fullName evidence="6">G-protein coupled receptors family 1 profile domain-containing protein</fullName>
    </recommendedName>
</protein>
<dbReference type="Proteomes" id="UP001591681">
    <property type="component" value="Unassembled WGS sequence"/>
</dbReference>
<feature type="transmembrane region" description="Helical" evidence="5">
    <location>
        <begin position="192"/>
        <end position="217"/>
    </location>
</feature>
<keyword evidence="3 5" id="KW-1133">Transmembrane helix</keyword>
<gene>
    <name evidence="7" type="ORF">ACEWY4_010038</name>
</gene>
<dbReference type="InterPro" id="IPR000276">
    <property type="entry name" value="GPCR_Rhodpsn"/>
</dbReference>
<evidence type="ECO:0000259" key="6">
    <source>
        <dbReference type="PROSITE" id="PS50262"/>
    </source>
</evidence>
<dbReference type="PROSITE" id="PS50262">
    <property type="entry name" value="G_PROTEIN_RECEP_F1_2"/>
    <property type="match status" value="1"/>
</dbReference>
<dbReference type="Pfam" id="PF00001">
    <property type="entry name" value="7tm_1"/>
    <property type="match status" value="1"/>
</dbReference>
<comment type="caution">
    <text evidence="7">The sequence shown here is derived from an EMBL/GenBank/DDBJ whole genome shotgun (WGS) entry which is preliminary data.</text>
</comment>
<sequence>MENATVSPGVFPAIFSSLEDWQTLKGFFSMTPCVFFLYVSLVMLFTLWSKKIFCETPRYILFSHLLVSDSLQLWCTFVYYILYTSPLDQATLSIMSYICFFNYLASRITNNFLTPIYLTLMSLERYVAICFPLRHAQIANKRRTMVAVMAVWSLGLVIWTTDLTVAMVFQAGSSKRSCSDYILSQMIVSYQVSTGSIALVFTLACVVIIYVYIAIVVTARSTTASDKSSASKAHKTVLLHMVQLCLCLSSLLMGAVRRTLVMSGLDRVRYDEVSYVLFLMLNILPRCLSPIIYGLRDKTFCAYFKVHFLFCIKSKVQPSKLDI</sequence>
<dbReference type="CDD" id="cd00637">
    <property type="entry name" value="7tm_classA_rhodopsin-like"/>
    <property type="match status" value="1"/>
</dbReference>
<dbReference type="FunFam" id="1.20.1070.10:FF:000096">
    <property type="entry name" value="Odorant receptor 131-2"/>
    <property type="match status" value="1"/>
</dbReference>
<evidence type="ECO:0000256" key="3">
    <source>
        <dbReference type="ARBA" id="ARBA00022989"/>
    </source>
</evidence>
<dbReference type="Gene3D" id="1.20.1070.10">
    <property type="entry name" value="Rhodopsin 7-helix transmembrane proteins"/>
    <property type="match status" value="1"/>
</dbReference>
<evidence type="ECO:0000256" key="4">
    <source>
        <dbReference type="ARBA" id="ARBA00023136"/>
    </source>
</evidence>
<feature type="transmembrane region" description="Helical" evidence="5">
    <location>
        <begin position="237"/>
        <end position="255"/>
    </location>
</feature>
<evidence type="ECO:0000313" key="7">
    <source>
        <dbReference type="EMBL" id="KAL2095319.1"/>
    </source>
</evidence>
<feature type="domain" description="G-protein coupled receptors family 1 profile" evidence="6">
    <location>
        <begin position="39"/>
        <end position="293"/>
    </location>
</feature>
<name>A0ABD1K8A0_9TELE</name>
<feature type="transmembrane region" description="Helical" evidence="5">
    <location>
        <begin position="145"/>
        <end position="172"/>
    </location>
</feature>
<organism evidence="7 8">
    <name type="scientific">Coilia grayii</name>
    <name type="common">Gray's grenadier anchovy</name>
    <dbReference type="NCBI Taxonomy" id="363190"/>
    <lineage>
        <taxon>Eukaryota</taxon>
        <taxon>Metazoa</taxon>
        <taxon>Chordata</taxon>
        <taxon>Craniata</taxon>
        <taxon>Vertebrata</taxon>
        <taxon>Euteleostomi</taxon>
        <taxon>Actinopterygii</taxon>
        <taxon>Neopterygii</taxon>
        <taxon>Teleostei</taxon>
        <taxon>Clupei</taxon>
        <taxon>Clupeiformes</taxon>
        <taxon>Clupeoidei</taxon>
        <taxon>Engraulidae</taxon>
        <taxon>Coilinae</taxon>
        <taxon>Coilia</taxon>
    </lineage>
</organism>
<evidence type="ECO:0000256" key="2">
    <source>
        <dbReference type="ARBA" id="ARBA00022692"/>
    </source>
</evidence>
<keyword evidence="4 5" id="KW-0472">Membrane</keyword>
<accession>A0ABD1K8A0</accession>
<dbReference type="PANTHER" id="PTHR26451:SF866">
    <property type="entry name" value="ODORANT RECEPTOR-RELATED"/>
    <property type="match status" value="1"/>
</dbReference>
<dbReference type="InterPro" id="IPR017452">
    <property type="entry name" value="GPCR_Rhodpsn_7TM"/>
</dbReference>
<reference evidence="7 8" key="1">
    <citation type="submission" date="2024-09" db="EMBL/GenBank/DDBJ databases">
        <title>A chromosome-level genome assembly of Gray's grenadier anchovy, Coilia grayii.</title>
        <authorList>
            <person name="Fu Z."/>
        </authorList>
    </citation>
    <scope>NUCLEOTIDE SEQUENCE [LARGE SCALE GENOMIC DNA]</scope>
    <source>
        <strain evidence="7">G4</strain>
        <tissue evidence="7">Muscle</tissue>
    </source>
</reference>
<keyword evidence="2 5" id="KW-0812">Transmembrane</keyword>
<feature type="transmembrane region" description="Helical" evidence="5">
    <location>
        <begin position="275"/>
        <end position="295"/>
    </location>
</feature>
<keyword evidence="8" id="KW-1185">Reference proteome</keyword>
<dbReference type="PRINTS" id="PR00237">
    <property type="entry name" value="GPCRRHODOPSN"/>
</dbReference>
<feature type="transmembrane region" description="Helical" evidence="5">
    <location>
        <begin position="112"/>
        <end position="133"/>
    </location>
</feature>
<dbReference type="SUPFAM" id="SSF81321">
    <property type="entry name" value="Family A G protein-coupled receptor-like"/>
    <property type="match status" value="1"/>
</dbReference>
<dbReference type="InterPro" id="IPR052921">
    <property type="entry name" value="GPCR1_Superfamily_Member"/>
</dbReference>
<feature type="transmembrane region" description="Helical" evidence="5">
    <location>
        <begin position="27"/>
        <end position="47"/>
    </location>
</feature>
<evidence type="ECO:0000256" key="1">
    <source>
        <dbReference type="ARBA" id="ARBA00004370"/>
    </source>
</evidence>
<dbReference type="AlphaFoldDB" id="A0ABD1K8A0"/>
<evidence type="ECO:0000256" key="5">
    <source>
        <dbReference type="SAM" id="Phobius"/>
    </source>
</evidence>
<comment type="subcellular location">
    <subcellularLocation>
        <location evidence="1">Membrane</location>
    </subcellularLocation>
</comment>
<feature type="transmembrane region" description="Helical" evidence="5">
    <location>
        <begin position="59"/>
        <end position="82"/>
    </location>
</feature>
<evidence type="ECO:0000313" key="8">
    <source>
        <dbReference type="Proteomes" id="UP001591681"/>
    </source>
</evidence>
<proteinExistence type="predicted"/>